<comment type="similarity">
    <text evidence="3 15">Belongs to the homoserine dehydrogenase family.</text>
</comment>
<evidence type="ECO:0000256" key="13">
    <source>
        <dbReference type="PIRSR" id="PIRSR000098-2"/>
    </source>
</evidence>
<dbReference type="Gene3D" id="3.30.360.10">
    <property type="entry name" value="Dihydrodipicolinate Reductase, domain 2"/>
    <property type="match status" value="1"/>
</dbReference>
<comment type="pathway">
    <text evidence="2 14">Amino-acid biosynthesis; L-methionine biosynthesis via de novo pathway; L-homoserine from L-aspartate: step 3/3.</text>
</comment>
<name>A0A386H320_9CLOT</name>
<feature type="domain" description="Aspartate/homoserine dehydrogenase NAD-binding" evidence="17">
    <location>
        <begin position="8"/>
        <end position="125"/>
    </location>
</feature>
<evidence type="ECO:0000256" key="8">
    <source>
        <dbReference type="ARBA" id="ARBA00023002"/>
    </source>
</evidence>
<keyword evidence="9" id="KW-0915">Sodium</keyword>
<dbReference type="GO" id="GO:0004412">
    <property type="term" value="F:homoserine dehydrogenase activity"/>
    <property type="evidence" value="ECO:0007669"/>
    <property type="project" value="UniProtKB-EC"/>
</dbReference>
<feature type="binding site" evidence="13">
    <location>
        <position position="186"/>
    </location>
    <ligand>
        <name>L-homoserine</name>
        <dbReference type="ChEBI" id="CHEBI:57476"/>
    </ligand>
</feature>
<dbReference type="UniPathway" id="UPA00051">
    <property type="reaction ID" value="UER00465"/>
</dbReference>
<dbReference type="Gene3D" id="3.40.50.720">
    <property type="entry name" value="NAD(P)-binding Rossmann-like Domain"/>
    <property type="match status" value="1"/>
</dbReference>
<feature type="active site" description="Proton donor" evidence="12">
    <location>
        <position position="201"/>
    </location>
</feature>
<dbReference type="RefSeq" id="WP_119970867.1">
    <property type="nucleotide sequence ID" value="NZ_CP032416.1"/>
</dbReference>
<dbReference type="GO" id="GO:0009088">
    <property type="term" value="P:threonine biosynthetic process"/>
    <property type="evidence" value="ECO:0007669"/>
    <property type="project" value="UniProtKB-UniPathway"/>
</dbReference>
<dbReference type="FunFam" id="3.30.360.10:FF:000005">
    <property type="entry name" value="Homoserine dehydrogenase"/>
    <property type="match status" value="1"/>
</dbReference>
<reference evidence="18 19" key="1">
    <citation type="journal article" date="2019" name="Int. J. Syst. Evol. Microbiol.">
        <title>Clostridium fermenticellae sp. nov., isolated from the mud in a fermentation cellar for the production of the Chinese liquor, baijiu.</title>
        <authorList>
            <person name="Xu P.X."/>
            <person name="Chai L.J."/>
            <person name="Qiu T."/>
            <person name="Zhang X.J."/>
            <person name="Lu Z.M."/>
            <person name="Xiao C."/>
            <person name="Wang S.T."/>
            <person name="Shen C.H."/>
            <person name="Shi J.S."/>
            <person name="Xu Z.H."/>
        </authorList>
    </citation>
    <scope>NUCLEOTIDE SEQUENCE [LARGE SCALE GENOMIC DNA]</scope>
    <source>
        <strain evidence="18 19">JN500901</strain>
    </source>
</reference>
<dbReference type="Gene3D" id="3.30.70.260">
    <property type="match status" value="1"/>
</dbReference>
<evidence type="ECO:0000256" key="3">
    <source>
        <dbReference type="ARBA" id="ARBA00006753"/>
    </source>
</evidence>
<dbReference type="InterPro" id="IPR036291">
    <property type="entry name" value="NAD(P)-bd_dom_sf"/>
</dbReference>
<dbReference type="PROSITE" id="PS01042">
    <property type="entry name" value="HOMOSER_DHGENASE"/>
    <property type="match status" value="1"/>
</dbReference>
<evidence type="ECO:0000256" key="5">
    <source>
        <dbReference type="ARBA" id="ARBA00013376"/>
    </source>
</evidence>
<gene>
    <name evidence="18" type="ORF">D4Z93_04825</name>
</gene>
<proteinExistence type="inferred from homology"/>
<evidence type="ECO:0000256" key="12">
    <source>
        <dbReference type="PIRSR" id="PIRSR000098-1"/>
    </source>
</evidence>
<dbReference type="InterPro" id="IPR005106">
    <property type="entry name" value="Asp/hSer_DH_NAD-bd"/>
</dbReference>
<keyword evidence="13 14" id="KW-0521">NADP</keyword>
<evidence type="ECO:0000313" key="19">
    <source>
        <dbReference type="Proteomes" id="UP000266301"/>
    </source>
</evidence>
<evidence type="ECO:0000256" key="9">
    <source>
        <dbReference type="ARBA" id="ARBA00023053"/>
    </source>
</evidence>
<evidence type="ECO:0000256" key="4">
    <source>
        <dbReference type="ARBA" id="ARBA00013213"/>
    </source>
</evidence>
<dbReference type="KEGG" id="cfer:D4Z93_04825"/>
<feature type="binding site" evidence="13">
    <location>
        <begin position="7"/>
        <end position="14"/>
    </location>
    <ligand>
        <name>NADP(+)</name>
        <dbReference type="ChEBI" id="CHEBI:58349"/>
    </ligand>
</feature>
<accession>A0A386H320</accession>
<evidence type="ECO:0000259" key="17">
    <source>
        <dbReference type="Pfam" id="PF03447"/>
    </source>
</evidence>
<evidence type="ECO:0000256" key="14">
    <source>
        <dbReference type="RuleBase" id="RU000579"/>
    </source>
</evidence>
<evidence type="ECO:0000256" key="15">
    <source>
        <dbReference type="RuleBase" id="RU004171"/>
    </source>
</evidence>
<dbReference type="Proteomes" id="UP000266301">
    <property type="component" value="Chromosome"/>
</dbReference>
<sequence>MACIAMLGYGVVGSGVAELILKNRGKFKKNLNQELILSKILVKNTKKHKDNKNSDIMTDDINEIFKAKVDIVVEAMGGLEPSYEYVKKALNLKKHVVTANKDLIAEYGCELLKIAGENGVTLQFEASVGGGIPILKSISECLVGNEINGIKAILNGTTNFILSKMSADGMRYDEALKLAQESGFAESNPESDVMGYDAARKLSILSTIAYDRRVEWKDINITGITDIDEKDFMYAKQEGYNIKLVGMSRREEGKIYASIMPVMVREESVLGKIENEYNVIVVDGDAVGDVVFSGKGAGMFPTASAVFGDIIDIIGHKRTSPLSFNDEIAEIDKYWSSEDRWLIRINTSNRLEVIKNISANFKMCHIFSNSVTGDNGNEVAAFVKASDEKSLNNIIDGFLKLDGVEKVKKILVMDR</sequence>
<evidence type="ECO:0000256" key="2">
    <source>
        <dbReference type="ARBA" id="ARBA00005062"/>
    </source>
</evidence>
<dbReference type="AlphaFoldDB" id="A0A386H320"/>
<evidence type="ECO:0000256" key="1">
    <source>
        <dbReference type="ARBA" id="ARBA00005056"/>
    </source>
</evidence>
<keyword evidence="10 14" id="KW-0486">Methionine biosynthesis</keyword>
<dbReference type="UniPathway" id="UPA00050">
    <property type="reaction ID" value="UER00063"/>
</dbReference>
<protein>
    <recommendedName>
        <fullName evidence="5 14">Homoserine dehydrogenase</fullName>
        <ecNumber evidence="4 14">1.1.1.3</ecNumber>
    </recommendedName>
</protein>
<dbReference type="PANTHER" id="PTHR43331">
    <property type="entry name" value="HOMOSERINE DEHYDROGENASE"/>
    <property type="match status" value="1"/>
</dbReference>
<dbReference type="EMBL" id="CP032416">
    <property type="protein sequence ID" value="AYD39875.1"/>
    <property type="molecule type" value="Genomic_DNA"/>
</dbReference>
<evidence type="ECO:0000256" key="11">
    <source>
        <dbReference type="ARBA" id="ARBA00048841"/>
    </source>
</evidence>
<feature type="binding site" evidence="13">
    <location>
        <position position="101"/>
    </location>
    <ligand>
        <name>NADPH</name>
        <dbReference type="ChEBI" id="CHEBI:57783"/>
    </ligand>
</feature>
<evidence type="ECO:0000256" key="10">
    <source>
        <dbReference type="ARBA" id="ARBA00023167"/>
    </source>
</evidence>
<keyword evidence="6 14" id="KW-0028">Amino-acid biosynthesis</keyword>
<keyword evidence="8 14" id="KW-0560">Oxidoreductase</keyword>
<dbReference type="GO" id="GO:0009086">
    <property type="term" value="P:methionine biosynthetic process"/>
    <property type="evidence" value="ECO:0007669"/>
    <property type="project" value="UniProtKB-KW"/>
</dbReference>
<dbReference type="InterPro" id="IPR016204">
    <property type="entry name" value="HDH"/>
</dbReference>
<comment type="pathway">
    <text evidence="1 14">Amino-acid biosynthesis; L-threonine biosynthesis; L-threonine from L-aspartate: step 3/5.</text>
</comment>
<dbReference type="SUPFAM" id="SSF55347">
    <property type="entry name" value="Glyceraldehyde-3-phosphate dehydrogenase-like, C-terminal domain"/>
    <property type="match status" value="1"/>
</dbReference>
<keyword evidence="19" id="KW-1185">Reference proteome</keyword>
<dbReference type="EC" id="1.1.1.3" evidence="4 14"/>
<evidence type="ECO:0000256" key="7">
    <source>
        <dbReference type="ARBA" id="ARBA00022697"/>
    </source>
</evidence>
<keyword evidence="7 14" id="KW-0791">Threonine biosynthesis</keyword>
<evidence type="ECO:0000256" key="6">
    <source>
        <dbReference type="ARBA" id="ARBA00022605"/>
    </source>
</evidence>
<dbReference type="Pfam" id="PF00742">
    <property type="entry name" value="Homoserine_dh"/>
    <property type="match status" value="1"/>
</dbReference>
<dbReference type="SUPFAM" id="SSF51735">
    <property type="entry name" value="NAD(P)-binding Rossmann-fold domains"/>
    <property type="match status" value="1"/>
</dbReference>
<dbReference type="PIRSF" id="PIRSF000098">
    <property type="entry name" value="Homoser_dehydrog"/>
    <property type="match status" value="1"/>
</dbReference>
<evidence type="ECO:0000313" key="18">
    <source>
        <dbReference type="EMBL" id="AYD39875.1"/>
    </source>
</evidence>
<dbReference type="PANTHER" id="PTHR43331:SF1">
    <property type="entry name" value="HOMOSERINE DEHYDROGENASE"/>
    <property type="match status" value="1"/>
</dbReference>
<organism evidence="18 19">
    <name type="scientific">Clostridium fermenticellae</name>
    <dbReference type="NCBI Taxonomy" id="2068654"/>
    <lineage>
        <taxon>Bacteria</taxon>
        <taxon>Bacillati</taxon>
        <taxon>Bacillota</taxon>
        <taxon>Clostridia</taxon>
        <taxon>Eubacteriales</taxon>
        <taxon>Clostridiaceae</taxon>
        <taxon>Clostridium</taxon>
    </lineage>
</organism>
<dbReference type="GO" id="GO:0050661">
    <property type="term" value="F:NADP binding"/>
    <property type="evidence" value="ECO:0007669"/>
    <property type="project" value="InterPro"/>
</dbReference>
<feature type="domain" description="Homoserine dehydrogenase catalytic" evidence="16">
    <location>
        <begin position="133"/>
        <end position="311"/>
    </location>
</feature>
<dbReference type="Pfam" id="PF03447">
    <property type="entry name" value="NAD_binding_3"/>
    <property type="match status" value="1"/>
</dbReference>
<comment type="catalytic activity">
    <reaction evidence="11">
        <text>L-homoserine + NADP(+) = L-aspartate 4-semialdehyde + NADPH + H(+)</text>
        <dbReference type="Rhea" id="RHEA:15761"/>
        <dbReference type="ChEBI" id="CHEBI:15378"/>
        <dbReference type="ChEBI" id="CHEBI:57476"/>
        <dbReference type="ChEBI" id="CHEBI:57783"/>
        <dbReference type="ChEBI" id="CHEBI:58349"/>
        <dbReference type="ChEBI" id="CHEBI:537519"/>
        <dbReference type="EC" id="1.1.1.3"/>
    </reaction>
    <physiologicalReaction direction="right-to-left" evidence="11">
        <dbReference type="Rhea" id="RHEA:15763"/>
    </physiologicalReaction>
</comment>
<dbReference type="InterPro" id="IPR019811">
    <property type="entry name" value="HDH_CS"/>
</dbReference>
<dbReference type="OrthoDB" id="9808167at2"/>
<dbReference type="NCBIfam" id="NF004976">
    <property type="entry name" value="PRK06349.1"/>
    <property type="match status" value="1"/>
</dbReference>
<evidence type="ECO:0000259" key="16">
    <source>
        <dbReference type="Pfam" id="PF00742"/>
    </source>
</evidence>
<dbReference type="InterPro" id="IPR001342">
    <property type="entry name" value="HDH_cat"/>
</dbReference>